<name>A0A9P5P0I6_GYMJU</name>
<dbReference type="EMBL" id="JADNYJ010000004">
    <property type="protein sequence ID" value="KAF8911568.1"/>
    <property type="molecule type" value="Genomic_DNA"/>
</dbReference>
<proteinExistence type="predicted"/>
<dbReference type="Proteomes" id="UP000724874">
    <property type="component" value="Unassembled WGS sequence"/>
</dbReference>
<dbReference type="OrthoDB" id="10254737at2759"/>
<evidence type="ECO:0000313" key="2">
    <source>
        <dbReference type="Proteomes" id="UP000724874"/>
    </source>
</evidence>
<protein>
    <submittedName>
        <fullName evidence="1">Uncharacterized protein</fullName>
    </submittedName>
</protein>
<organism evidence="1 2">
    <name type="scientific">Gymnopilus junonius</name>
    <name type="common">Spectacular rustgill mushroom</name>
    <name type="synonym">Gymnopilus spectabilis subsp. junonius</name>
    <dbReference type="NCBI Taxonomy" id="109634"/>
    <lineage>
        <taxon>Eukaryota</taxon>
        <taxon>Fungi</taxon>
        <taxon>Dikarya</taxon>
        <taxon>Basidiomycota</taxon>
        <taxon>Agaricomycotina</taxon>
        <taxon>Agaricomycetes</taxon>
        <taxon>Agaricomycetidae</taxon>
        <taxon>Agaricales</taxon>
        <taxon>Agaricineae</taxon>
        <taxon>Hymenogastraceae</taxon>
        <taxon>Gymnopilus</taxon>
    </lineage>
</organism>
<evidence type="ECO:0000313" key="1">
    <source>
        <dbReference type="EMBL" id="KAF8911568.1"/>
    </source>
</evidence>
<reference evidence="1" key="1">
    <citation type="submission" date="2020-11" db="EMBL/GenBank/DDBJ databases">
        <authorList>
            <consortium name="DOE Joint Genome Institute"/>
            <person name="Ahrendt S."/>
            <person name="Riley R."/>
            <person name="Andreopoulos W."/>
            <person name="LaButti K."/>
            <person name="Pangilinan J."/>
            <person name="Ruiz-duenas F.J."/>
            <person name="Barrasa J.M."/>
            <person name="Sanchez-Garcia M."/>
            <person name="Camarero S."/>
            <person name="Miyauchi S."/>
            <person name="Serrano A."/>
            <person name="Linde D."/>
            <person name="Babiker R."/>
            <person name="Drula E."/>
            <person name="Ayuso-Fernandez I."/>
            <person name="Pacheco R."/>
            <person name="Padilla G."/>
            <person name="Ferreira P."/>
            <person name="Barriuso J."/>
            <person name="Kellner H."/>
            <person name="Castanera R."/>
            <person name="Alfaro M."/>
            <person name="Ramirez L."/>
            <person name="Pisabarro A.G."/>
            <person name="Kuo A."/>
            <person name="Tritt A."/>
            <person name="Lipzen A."/>
            <person name="He G."/>
            <person name="Yan M."/>
            <person name="Ng V."/>
            <person name="Cullen D."/>
            <person name="Martin F."/>
            <person name="Rosso M.-N."/>
            <person name="Henrissat B."/>
            <person name="Hibbett D."/>
            <person name="Martinez A.T."/>
            <person name="Grigoriev I.V."/>
        </authorList>
    </citation>
    <scope>NUCLEOTIDE SEQUENCE</scope>
    <source>
        <strain evidence="1">AH 44721</strain>
    </source>
</reference>
<accession>A0A9P5P0I6</accession>
<gene>
    <name evidence="1" type="ORF">CPB84DRAFT_1762251</name>
</gene>
<sequence>MLTAFKQVIQDYSPTLRTSFSCLLITHLAIQLPMITHLAIQFSHLATTQLTSVSLENAIREIHFEIGSIDTEHGP</sequence>
<comment type="caution">
    <text evidence="1">The sequence shown here is derived from an EMBL/GenBank/DDBJ whole genome shotgun (WGS) entry which is preliminary data.</text>
</comment>
<dbReference type="AlphaFoldDB" id="A0A9P5P0I6"/>
<keyword evidence="2" id="KW-1185">Reference proteome</keyword>